<feature type="chain" id="PRO_5034334524" description="Mannosyl-oligosaccharide glucosidase" evidence="5">
    <location>
        <begin position="23"/>
        <end position="117"/>
    </location>
</feature>
<organism evidence="7 8">
    <name type="scientific">Endocarpon pusillum</name>
    <dbReference type="NCBI Taxonomy" id="364733"/>
    <lineage>
        <taxon>Eukaryota</taxon>
        <taxon>Fungi</taxon>
        <taxon>Dikarya</taxon>
        <taxon>Ascomycota</taxon>
        <taxon>Pezizomycotina</taxon>
        <taxon>Eurotiomycetes</taxon>
        <taxon>Chaetothyriomycetidae</taxon>
        <taxon>Verrucariales</taxon>
        <taxon>Verrucariaceae</taxon>
        <taxon>Endocarpon</taxon>
    </lineage>
</organism>
<evidence type="ECO:0000259" key="6">
    <source>
        <dbReference type="Pfam" id="PF16923"/>
    </source>
</evidence>
<comment type="similarity">
    <text evidence="3">Belongs to the glycosyl hydrolase 63 family.</text>
</comment>
<evidence type="ECO:0000256" key="2">
    <source>
        <dbReference type="ARBA" id="ARBA00023295"/>
    </source>
</evidence>
<keyword evidence="4" id="KW-0325">Glycoprotein</keyword>
<dbReference type="GO" id="GO:0005789">
    <property type="term" value="C:endoplasmic reticulum membrane"/>
    <property type="evidence" value="ECO:0007669"/>
    <property type="project" value="UniProtKB-SubCell"/>
</dbReference>
<accession>A0A8H7AI57</accession>
<dbReference type="GO" id="GO:0006487">
    <property type="term" value="P:protein N-linked glycosylation"/>
    <property type="evidence" value="ECO:0007669"/>
    <property type="project" value="UniProtKB-UniRule"/>
</dbReference>
<gene>
    <name evidence="7" type="ORF">GJ744_009108</name>
</gene>
<dbReference type="Proteomes" id="UP000606974">
    <property type="component" value="Unassembled WGS sequence"/>
</dbReference>
<dbReference type="EMBL" id="JAACFV010000052">
    <property type="protein sequence ID" value="KAF7508559.1"/>
    <property type="molecule type" value="Genomic_DNA"/>
</dbReference>
<dbReference type="InterPro" id="IPR031631">
    <property type="entry name" value="Glyco_hydro_63N"/>
</dbReference>
<feature type="signal peptide" evidence="5">
    <location>
        <begin position="1"/>
        <end position="22"/>
    </location>
</feature>
<feature type="domain" description="Glycosyl hydrolase family 63 N-terminal" evidence="6">
    <location>
        <begin position="30"/>
        <end position="114"/>
    </location>
</feature>
<evidence type="ECO:0000313" key="7">
    <source>
        <dbReference type="EMBL" id="KAF7508559.1"/>
    </source>
</evidence>
<keyword evidence="8" id="KW-1185">Reference proteome</keyword>
<comment type="subcellular location">
    <subcellularLocation>
        <location evidence="3">Endoplasmic reticulum membrane</location>
        <topology evidence="3">Single-pass type II membrane protein</topology>
    </subcellularLocation>
</comment>
<dbReference type="GO" id="GO:0009311">
    <property type="term" value="P:oligosaccharide metabolic process"/>
    <property type="evidence" value="ECO:0007669"/>
    <property type="project" value="UniProtKB-UniRule"/>
</dbReference>
<comment type="caution">
    <text evidence="7">The sequence shown here is derived from an EMBL/GenBank/DDBJ whole genome shotgun (WGS) entry which is preliminary data.</text>
</comment>
<dbReference type="EC" id="3.2.1.106" evidence="3"/>
<keyword evidence="3" id="KW-0256">Endoplasmic reticulum</keyword>
<evidence type="ECO:0000256" key="5">
    <source>
        <dbReference type="SAM" id="SignalP"/>
    </source>
</evidence>
<name>A0A8H7AI57_9EURO</name>
<sequence length="117" mass="13079">MLLPFLIVFCVVLEAFSPTNEGLLTSSNASLLWGPYRPNLYFGIRPRIPNSLLMGLTWSNADDPSDILKNLRHTCEQDEGMAGYGWTAYDVRSGGMQIVNDTGSRLDLITHFAKDLR</sequence>
<dbReference type="InterPro" id="IPR038518">
    <property type="entry name" value="Glyco_hydro_63N_sf"/>
</dbReference>
<comment type="pathway">
    <text evidence="4">Glycan metabolism; N-glycan degradation.</text>
</comment>
<evidence type="ECO:0000256" key="4">
    <source>
        <dbReference type="RuleBase" id="RU369107"/>
    </source>
</evidence>
<reference evidence="7" key="1">
    <citation type="submission" date="2020-02" db="EMBL/GenBank/DDBJ databases">
        <authorList>
            <person name="Palmer J.M."/>
        </authorList>
    </citation>
    <scope>NUCLEOTIDE SEQUENCE</scope>
    <source>
        <strain evidence="7">EPUS1.4</strain>
        <tissue evidence="7">Thallus</tissue>
    </source>
</reference>
<keyword evidence="1 3" id="KW-0378">Hydrolase</keyword>
<dbReference type="PANTHER" id="PTHR10412:SF11">
    <property type="entry name" value="MANNOSYL-OLIGOSACCHARIDE GLUCOSIDASE"/>
    <property type="match status" value="1"/>
</dbReference>
<keyword evidence="2 3" id="KW-0326">Glycosidase</keyword>
<evidence type="ECO:0000313" key="8">
    <source>
        <dbReference type="Proteomes" id="UP000606974"/>
    </source>
</evidence>
<evidence type="ECO:0000256" key="3">
    <source>
        <dbReference type="RuleBase" id="RU368089"/>
    </source>
</evidence>
<dbReference type="AlphaFoldDB" id="A0A8H7AI57"/>
<comment type="catalytic activity">
    <reaction evidence="3">
        <text>N(4)-(alpha-D-Glc-(1-&gt;2)-alpha-D-Glc-(1-&gt;3)-alpha-D-Glc-(1-&gt;3)-alpha-D-Man-(1-&gt;2)-alpha-D-Man-(1-&gt;2)-alpha-D-Man-(1-&gt;3)-[alpha-D-Man-(1-&gt;2)-alpha-D-Man-(1-&gt;3)-[alpha-D-Man-(1-&gt;2)-alpha-D-Man-(1-&gt;6)]-alpha-D-Man-(1-&gt;6)]-beta-D-Man-(1-&gt;4)-beta-D-GlcNAc-(1-&gt;4)-beta-D-GlcNAc)-L-asparaginyl-[protein] + H2O = N(4)-(alpha-D-Glc-(1-&gt;3)-alpha-D-Glc-(1-&gt;3)-alpha-D-Man-(1-&gt;2)-alpha-D-Man-(1-&gt;2)-alpha-D-Man-(1-&gt;3)-[alpha-D-Man-(1-&gt;2)-alpha-D-Man-(1-&gt;3)-[alpha-D-Man-(1-&gt;2)-alpha-D-Man-(1-&gt;6)]-alpha-D-Man-(1-&gt;6)]-beta-D-Man-(1-&gt;4)-beta-D-GlcNAc-(1-&gt;4)-beta-D-GlcNAc)-L-asparaginyl-[protein] + beta-D-glucose</text>
        <dbReference type="Rhea" id="RHEA:55988"/>
        <dbReference type="Rhea" id="RHEA-COMP:12806"/>
        <dbReference type="Rhea" id="RHEA-COMP:14355"/>
        <dbReference type="ChEBI" id="CHEBI:15377"/>
        <dbReference type="ChEBI" id="CHEBI:15903"/>
        <dbReference type="ChEBI" id="CHEBI:59082"/>
        <dbReference type="ChEBI" id="CHEBI:132537"/>
        <dbReference type="EC" id="3.2.1.106"/>
    </reaction>
</comment>
<evidence type="ECO:0000256" key="1">
    <source>
        <dbReference type="ARBA" id="ARBA00022801"/>
    </source>
</evidence>
<dbReference type="PANTHER" id="PTHR10412">
    <property type="entry name" value="MANNOSYL-OLIGOSACCHARIDE GLUCOSIDASE"/>
    <property type="match status" value="1"/>
</dbReference>
<dbReference type="Pfam" id="PF16923">
    <property type="entry name" value="Glyco_hydro_63N"/>
    <property type="match status" value="1"/>
</dbReference>
<dbReference type="Gene3D" id="2.70.98.110">
    <property type="entry name" value="Glycosyl hydrolase family 63, N-terminal domain"/>
    <property type="match status" value="1"/>
</dbReference>
<dbReference type="GO" id="GO:0004573">
    <property type="term" value="F:Glc3Man9GlcNAc2 oligosaccharide glucosidase activity"/>
    <property type="evidence" value="ECO:0007669"/>
    <property type="project" value="UniProtKB-UniRule"/>
</dbReference>
<protein>
    <recommendedName>
        <fullName evidence="3">Mannosyl-oligosaccharide glucosidase</fullName>
        <ecNumber evidence="3">3.2.1.106</ecNumber>
    </recommendedName>
    <alternativeName>
        <fullName evidence="4">Glucosidase I</fullName>
    </alternativeName>
</protein>
<proteinExistence type="inferred from homology"/>
<keyword evidence="5" id="KW-0732">Signal</keyword>
<comment type="function">
    <text evidence="3">Cleaves the distal alpha 1,2-linked glucose residue from the Glc(3)Man(9)GlcNAc(2) oligosaccharide precursor.</text>
</comment>
<dbReference type="OrthoDB" id="410058at2759"/>
<dbReference type="InterPro" id="IPR004888">
    <property type="entry name" value="Glycoside_hydrolase_63"/>
</dbReference>